<reference evidence="2" key="1">
    <citation type="journal article" date="2006" name="PLoS Genet.">
        <title>Genetic analysis of the capsular biosynthetic locus from all 90 pneumococcal serotypes.</title>
        <authorList>
            <person name="Bentley S.D."/>
            <person name="Aanensen D.M."/>
            <person name="Mavroidi A."/>
            <person name="Saunders D."/>
            <person name="Rabbinowitsch E."/>
            <person name="Collins M."/>
            <person name="Donohoe K."/>
            <person name="Harris D."/>
            <person name="Murphy L."/>
            <person name="Quail M.A."/>
            <person name="Samuel G."/>
            <person name="Skovsted I.C."/>
            <person name="Kaltoft M.S."/>
            <person name="Barrell B."/>
            <person name="Reeves P.R."/>
            <person name="Parkhill J."/>
            <person name="Spratt B.G."/>
        </authorList>
    </citation>
    <scope>NUCLEOTIDE SEQUENCE</scope>
    <source>
        <strain evidence="1">6803</strain>
        <strain evidence="2">8211/40</strain>
    </source>
</reference>
<evidence type="ECO:0000313" key="2">
    <source>
        <dbReference type="EMBL" id="CAI34496.1"/>
    </source>
</evidence>
<organism evidence="2">
    <name type="scientific">Streptococcus pneumoniae</name>
    <dbReference type="NCBI Taxonomy" id="1313"/>
    <lineage>
        <taxon>Bacteria</taxon>
        <taxon>Bacillati</taxon>
        <taxon>Bacillota</taxon>
        <taxon>Bacilli</taxon>
        <taxon>Lactobacillales</taxon>
        <taxon>Streptococcaceae</taxon>
        <taxon>Streptococcus</taxon>
    </lineage>
</organism>
<protein>
    <submittedName>
        <fullName evidence="2">Putative glycosyl transferase</fullName>
    </submittedName>
</protein>
<sequence>MRQLTLKLVSIIYKVTKRIPISFISNLGERIYSLKDSYVFDVLSKLGVDKESTYDLMPPDLFLNKIWICWFQGEDKAPDLVKKCINSVRKHASGYDVIILTEDNIEEYVTLPNIVLTKYKNGLFSRTHFSDIVRLNLLAQQGGLWIDATIFMTRDLDLSIFFKNDFVSLRTTIKSSPLFITGYWTTYFVYMPSNFKLVQYTALLLNKYIEKYDRFIDYFLQDYIITKAIKDLNYESYMEERPVLGNQRWLLADLANKVVTSELLQQFKQDTVGIYKVTYKSKYIRKKNGRETVYKKIVEDGECLE</sequence>
<keyword evidence="2" id="KW-0808">Transferase</keyword>
<dbReference type="Pfam" id="PF05704">
    <property type="entry name" value="Caps_synth"/>
    <property type="match status" value="1"/>
</dbReference>
<dbReference type="EMBL" id="CR931713">
    <property type="protein sequence ID" value="CAI34473.1"/>
    <property type="molecule type" value="Genomic_DNA"/>
</dbReference>
<dbReference type="AlphaFoldDB" id="Q4JYX5"/>
<accession>Q4JYX5</accession>
<dbReference type="GO" id="GO:0016757">
    <property type="term" value="F:glycosyltransferase activity"/>
    <property type="evidence" value="ECO:0007669"/>
    <property type="project" value="InterPro"/>
</dbReference>
<evidence type="ECO:0000313" key="1">
    <source>
        <dbReference type="EMBL" id="CAI34473.1"/>
    </source>
</evidence>
<gene>
    <name evidence="2" type="primary">wcrQ</name>
    <name evidence="1" type="ORF">SPC41A_0011</name>
    <name evidence="2" type="ORF">SPC41F_0010</name>
</gene>
<dbReference type="InterPro" id="IPR029044">
    <property type="entry name" value="Nucleotide-diphossugar_trans"/>
</dbReference>
<proteinExistence type="predicted"/>
<dbReference type="InterPro" id="IPR008441">
    <property type="entry name" value="AfumC-like_glycosyl_Trfase"/>
</dbReference>
<dbReference type="CAZy" id="GT32">
    <property type="family name" value="Glycosyltransferase Family 32"/>
</dbReference>
<name>Q4JYX5_STREE</name>
<dbReference type="EMBL" id="CR931714">
    <property type="protein sequence ID" value="CAI34496.1"/>
    <property type="molecule type" value="Genomic_DNA"/>
</dbReference>
<dbReference type="Gene3D" id="3.90.550.20">
    <property type="match status" value="1"/>
</dbReference>
<dbReference type="RefSeq" id="WP_219589634.1">
    <property type="nucleotide sequence ID" value="NZ_JACKWC010000005.1"/>
</dbReference>
<dbReference type="SUPFAM" id="SSF53448">
    <property type="entry name" value="Nucleotide-diphospho-sugar transferases"/>
    <property type="match status" value="1"/>
</dbReference>